<comment type="caution">
    <text evidence="1">The sequence shown here is derived from an EMBL/GenBank/DDBJ whole genome shotgun (WGS) entry which is preliminary data.</text>
</comment>
<protein>
    <submittedName>
        <fullName evidence="1">Uncharacterized protein</fullName>
    </submittedName>
</protein>
<name>A0ACB9RRM4_9MYRT</name>
<keyword evidence="2" id="KW-1185">Reference proteome</keyword>
<accession>A0ACB9RRM4</accession>
<organism evidence="1 2">
    <name type="scientific">Melastoma candidum</name>
    <dbReference type="NCBI Taxonomy" id="119954"/>
    <lineage>
        <taxon>Eukaryota</taxon>
        <taxon>Viridiplantae</taxon>
        <taxon>Streptophyta</taxon>
        <taxon>Embryophyta</taxon>
        <taxon>Tracheophyta</taxon>
        <taxon>Spermatophyta</taxon>
        <taxon>Magnoliopsida</taxon>
        <taxon>eudicotyledons</taxon>
        <taxon>Gunneridae</taxon>
        <taxon>Pentapetalae</taxon>
        <taxon>rosids</taxon>
        <taxon>malvids</taxon>
        <taxon>Myrtales</taxon>
        <taxon>Melastomataceae</taxon>
        <taxon>Melastomatoideae</taxon>
        <taxon>Melastomateae</taxon>
        <taxon>Melastoma</taxon>
    </lineage>
</organism>
<dbReference type="Proteomes" id="UP001057402">
    <property type="component" value="Chromosome 3"/>
</dbReference>
<dbReference type="EMBL" id="CM042882">
    <property type="protein sequence ID" value="KAI4381350.1"/>
    <property type="molecule type" value="Genomic_DNA"/>
</dbReference>
<gene>
    <name evidence="1" type="ORF">MLD38_007429</name>
</gene>
<sequence length="471" mass="52727">MLEGRLIVSRMFPSPCQSEGDWGCMSFRFEVDPDNGKRPLDADGNDNPPRRKSRKQSEAQGGEGDKSCGSDAQEENVPDVVTGVEEQLPELCGEGYRQEDESSEMSRVSECEDSNNQRFAGDSSNSDSLINALGRDNSINCLVRCSRSDYGSIALLNRSFRSLVNSGELYKLRRQDGIVEHWIYFSCHLLEWDAFDPYRGRWMHLPRMSSNESAIYPDRESLAVGTELHVFSKYTTCRYSLLANSWSGPKPMYSPRCLFGSASLREIAILAGGQDPQNTILSSAIMYNSETQRWEDLPDMHKPRKMCSAVFMDEKFYVIGGVGGSDLRALTCGEEFDLKTRVWTEIPDMSPGRALGGMPATAEAPPLVAVVNNELYAANYADMEVRKYDKARRVWNSIGRLPERADSMYGWGLAFRACGDSLVVIGGPSTHNESYIELNAWVPTEGRLPEWRVLGRKRSSNFVYNCAVMGC</sequence>
<proteinExistence type="predicted"/>
<reference evidence="2" key="1">
    <citation type="journal article" date="2023" name="Front. Plant Sci.">
        <title>Chromosomal-level genome assembly of Melastoma candidum provides insights into trichome evolution.</title>
        <authorList>
            <person name="Zhong Y."/>
            <person name="Wu W."/>
            <person name="Sun C."/>
            <person name="Zou P."/>
            <person name="Liu Y."/>
            <person name="Dai S."/>
            <person name="Zhou R."/>
        </authorList>
    </citation>
    <scope>NUCLEOTIDE SEQUENCE [LARGE SCALE GENOMIC DNA]</scope>
</reference>
<evidence type="ECO:0000313" key="2">
    <source>
        <dbReference type="Proteomes" id="UP001057402"/>
    </source>
</evidence>
<evidence type="ECO:0000313" key="1">
    <source>
        <dbReference type="EMBL" id="KAI4381350.1"/>
    </source>
</evidence>